<dbReference type="VEuPathDB" id="FungiDB:AMAG_12364"/>
<feature type="transmembrane region" description="Helical" evidence="2">
    <location>
        <begin position="452"/>
        <end position="471"/>
    </location>
</feature>
<organism evidence="3 4">
    <name type="scientific">Allomyces macrogynus (strain ATCC 38327)</name>
    <name type="common">Allomyces javanicus var. macrogynus</name>
    <dbReference type="NCBI Taxonomy" id="578462"/>
    <lineage>
        <taxon>Eukaryota</taxon>
        <taxon>Fungi</taxon>
        <taxon>Fungi incertae sedis</taxon>
        <taxon>Blastocladiomycota</taxon>
        <taxon>Blastocladiomycetes</taxon>
        <taxon>Blastocladiales</taxon>
        <taxon>Blastocladiaceae</taxon>
        <taxon>Allomyces</taxon>
    </lineage>
</organism>
<keyword evidence="2" id="KW-0472">Membrane</keyword>
<dbReference type="Proteomes" id="UP000054350">
    <property type="component" value="Unassembled WGS sequence"/>
</dbReference>
<evidence type="ECO:0000313" key="4">
    <source>
        <dbReference type="Proteomes" id="UP000054350"/>
    </source>
</evidence>
<name>A0A0L0SY77_ALLM3</name>
<feature type="transmembrane region" description="Helical" evidence="2">
    <location>
        <begin position="483"/>
        <end position="509"/>
    </location>
</feature>
<keyword evidence="2" id="KW-0812">Transmembrane</keyword>
<reference evidence="3 4" key="1">
    <citation type="submission" date="2009-11" db="EMBL/GenBank/DDBJ databases">
        <title>Annotation of Allomyces macrogynus ATCC 38327.</title>
        <authorList>
            <consortium name="The Broad Institute Genome Sequencing Platform"/>
            <person name="Russ C."/>
            <person name="Cuomo C."/>
            <person name="Burger G."/>
            <person name="Gray M.W."/>
            <person name="Holland P.W.H."/>
            <person name="King N."/>
            <person name="Lang F.B.F."/>
            <person name="Roger A.J."/>
            <person name="Ruiz-Trillo I."/>
            <person name="Young S.K."/>
            <person name="Zeng Q."/>
            <person name="Gargeya S."/>
            <person name="Fitzgerald M."/>
            <person name="Haas B."/>
            <person name="Abouelleil A."/>
            <person name="Alvarado L."/>
            <person name="Arachchi H.M."/>
            <person name="Berlin A."/>
            <person name="Chapman S.B."/>
            <person name="Gearin G."/>
            <person name="Goldberg J."/>
            <person name="Griggs A."/>
            <person name="Gujja S."/>
            <person name="Hansen M."/>
            <person name="Heiman D."/>
            <person name="Howarth C."/>
            <person name="Larimer J."/>
            <person name="Lui A."/>
            <person name="MacDonald P.J.P."/>
            <person name="McCowen C."/>
            <person name="Montmayeur A."/>
            <person name="Murphy C."/>
            <person name="Neiman D."/>
            <person name="Pearson M."/>
            <person name="Priest M."/>
            <person name="Roberts A."/>
            <person name="Saif S."/>
            <person name="Shea T."/>
            <person name="Sisk P."/>
            <person name="Stolte C."/>
            <person name="Sykes S."/>
            <person name="Wortman J."/>
            <person name="Nusbaum C."/>
            <person name="Birren B."/>
        </authorList>
    </citation>
    <scope>NUCLEOTIDE SEQUENCE [LARGE SCALE GENOMIC DNA]</scope>
    <source>
        <strain evidence="3 4">ATCC 38327</strain>
    </source>
</reference>
<reference evidence="4" key="2">
    <citation type="submission" date="2009-11" db="EMBL/GenBank/DDBJ databases">
        <title>The Genome Sequence of Allomyces macrogynus strain ATCC 38327.</title>
        <authorList>
            <consortium name="The Broad Institute Genome Sequencing Platform"/>
            <person name="Russ C."/>
            <person name="Cuomo C."/>
            <person name="Shea T."/>
            <person name="Young S.K."/>
            <person name="Zeng Q."/>
            <person name="Koehrsen M."/>
            <person name="Haas B."/>
            <person name="Borodovsky M."/>
            <person name="Guigo R."/>
            <person name="Alvarado L."/>
            <person name="Berlin A."/>
            <person name="Borenstein D."/>
            <person name="Chen Z."/>
            <person name="Engels R."/>
            <person name="Freedman E."/>
            <person name="Gellesch M."/>
            <person name="Goldberg J."/>
            <person name="Griggs A."/>
            <person name="Gujja S."/>
            <person name="Heiman D."/>
            <person name="Hepburn T."/>
            <person name="Howarth C."/>
            <person name="Jen D."/>
            <person name="Larson L."/>
            <person name="Lewis B."/>
            <person name="Mehta T."/>
            <person name="Park D."/>
            <person name="Pearson M."/>
            <person name="Roberts A."/>
            <person name="Saif S."/>
            <person name="Shenoy N."/>
            <person name="Sisk P."/>
            <person name="Stolte C."/>
            <person name="Sykes S."/>
            <person name="Walk T."/>
            <person name="White J."/>
            <person name="Yandava C."/>
            <person name="Burger G."/>
            <person name="Gray M.W."/>
            <person name="Holland P.W.H."/>
            <person name="King N."/>
            <person name="Lang F.B.F."/>
            <person name="Roger A.J."/>
            <person name="Ruiz-Trillo I."/>
            <person name="Lander E."/>
            <person name="Nusbaum C."/>
        </authorList>
    </citation>
    <scope>NUCLEOTIDE SEQUENCE [LARGE SCALE GENOMIC DNA]</scope>
    <source>
        <strain evidence="4">ATCC 38327</strain>
    </source>
</reference>
<keyword evidence="4" id="KW-1185">Reference proteome</keyword>
<feature type="transmembrane region" description="Helical" evidence="2">
    <location>
        <begin position="529"/>
        <end position="549"/>
    </location>
</feature>
<feature type="transmembrane region" description="Helical" evidence="2">
    <location>
        <begin position="393"/>
        <end position="413"/>
    </location>
</feature>
<dbReference type="InterPro" id="IPR026508">
    <property type="entry name" value="TMEM164"/>
</dbReference>
<protein>
    <submittedName>
        <fullName evidence="3">Uncharacterized protein</fullName>
    </submittedName>
</protein>
<evidence type="ECO:0000256" key="2">
    <source>
        <dbReference type="SAM" id="Phobius"/>
    </source>
</evidence>
<proteinExistence type="predicted"/>
<feature type="region of interest" description="Disordered" evidence="1">
    <location>
        <begin position="65"/>
        <end position="93"/>
    </location>
</feature>
<accession>A0A0L0SY77</accession>
<dbReference type="PANTHER" id="PTHR20948:SF2">
    <property type="entry name" value="TRANSMEMBRANE PROTEIN 164"/>
    <property type="match status" value="1"/>
</dbReference>
<dbReference type="PANTHER" id="PTHR20948">
    <property type="entry name" value="TRANSMEMBRANE PROTEIN 164"/>
    <property type="match status" value="1"/>
</dbReference>
<keyword evidence="2" id="KW-1133">Transmembrane helix</keyword>
<gene>
    <name evidence="3" type="ORF">AMAG_12364</name>
</gene>
<dbReference type="AlphaFoldDB" id="A0A0L0SY77"/>
<dbReference type="eggNOG" id="ENOG502QWAJ">
    <property type="taxonomic scope" value="Eukaryota"/>
</dbReference>
<dbReference type="EMBL" id="GG745352">
    <property type="protein sequence ID" value="KNE67299.1"/>
    <property type="molecule type" value="Genomic_DNA"/>
</dbReference>
<dbReference type="Gene3D" id="1.20.120.20">
    <property type="entry name" value="Apolipoprotein"/>
    <property type="match status" value="1"/>
</dbReference>
<evidence type="ECO:0000313" key="3">
    <source>
        <dbReference type="EMBL" id="KNE67299.1"/>
    </source>
</evidence>
<dbReference type="OrthoDB" id="17328at2759"/>
<dbReference type="Pfam" id="PF14808">
    <property type="entry name" value="TMEM164"/>
    <property type="match status" value="1"/>
</dbReference>
<feature type="transmembrane region" description="Helical" evidence="2">
    <location>
        <begin position="422"/>
        <end position="440"/>
    </location>
</feature>
<evidence type="ECO:0000256" key="1">
    <source>
        <dbReference type="SAM" id="MobiDB-lite"/>
    </source>
</evidence>
<sequence>MGATSLSHGSAADAALGGQGCGPLTRRCNRGHDAPLTMRTFARSPLSATTTTLDSCADPRCQHSPHSTCSAKLDGDAHRPRISPSARRSLLHPSIPNPARTPLHLHLVLHAAADCALPSNLQYRRRPVVRGVSAYTFDSRAASTVSSVSRPISATHFSPRPPTGPLPTLPTLALPHRPPAQPTATMATQIVTLLDNVLVTPVAAFIQRTSPLVHAGHVEESDYWGYWFLSPRQHVLEFVGLNAIFLSSLPFLLNSDRGRKVQAQLIKSASRQMHLVQSRIDEASLAVQSKIDEASQAVQTRIDEASQAVQSTLDDMHTKIDEAHQAVHDVSQRVTESVHEASLRVSETANDLVNEPVCPTPRLSWPWRVVVPQAMLITSWLITFHQKYHEGTLFFMLQPCHMSAGLLAALLATPRSWQPRHLLFNLFTCAQWGAVLALAQPDLRTHKTPLHIANFIAEHVLILAVPIWLARTGEYSVVTSRRLMVALLAFVAVALYHSAGLAVLGVFSGVNLNYVLSPPPGPLAMFGKWYRLAMFFGAMVLTIGMRFVYMDGMLAVATWAELAVKWVARTVRGERSAEKVKGE</sequence>